<sequence>MEKNKGICAVCQKEKELTYEHYPPKSVNNKTSVKKYTSKEVMEAFVKNEKVDDPQSRREYTQLQRGHGGYTLCRKCNNETGTNYADEYQIVANGFIMVLNDEETSRLDEEIDLLTVRLKLKPLNFIKQVLTMFCSIDGLALNANKDLRNLVLDKYSKTINKDNVRIFMYITKSSTFKTTSALIGGTSLLVDEISFAPFGFSLYSNYTSVERMIGCDITDFFDYDYNQEKEMSITVPIMEFDEERLVIPNAFKEKLRCLPVTLSKNQ</sequence>
<name>A0A9P1ZV64_LISMN</name>
<evidence type="ECO:0000313" key="1">
    <source>
        <dbReference type="EMBL" id="EAG6991337.1"/>
    </source>
</evidence>
<gene>
    <name evidence="1" type="ORF">AB917_12140</name>
</gene>
<dbReference type="AlphaFoldDB" id="A0A9P1ZV64"/>
<accession>A0A9P1ZV64</accession>
<reference evidence="1 2" key="1">
    <citation type="submission" date="2019-04" db="EMBL/GenBank/DDBJ databases">
        <authorList>
            <consortium name="GenomeTrakr network: Whole genome sequencing for foodborne pathogen traceback"/>
        </authorList>
    </citation>
    <scope>NUCLEOTIDE SEQUENCE [LARGE SCALE GENOMIC DNA]</scope>
    <source>
        <strain evidence="1 2">CFSAN004300</strain>
    </source>
</reference>
<comment type="caution">
    <text evidence="1">The sequence shown here is derived from an EMBL/GenBank/DDBJ whole genome shotgun (WGS) entry which is preliminary data.</text>
</comment>
<protein>
    <recommendedName>
        <fullName evidence="3">HNH endonuclease</fullName>
    </recommendedName>
</protein>
<dbReference type="Proteomes" id="UP000548278">
    <property type="component" value="Unassembled WGS sequence"/>
</dbReference>
<evidence type="ECO:0008006" key="3">
    <source>
        <dbReference type="Google" id="ProtNLM"/>
    </source>
</evidence>
<evidence type="ECO:0000313" key="2">
    <source>
        <dbReference type="Proteomes" id="UP000548278"/>
    </source>
</evidence>
<organism evidence="1 2">
    <name type="scientific">Listeria monocytogenes</name>
    <dbReference type="NCBI Taxonomy" id="1639"/>
    <lineage>
        <taxon>Bacteria</taxon>
        <taxon>Bacillati</taxon>
        <taxon>Bacillota</taxon>
        <taxon>Bacilli</taxon>
        <taxon>Bacillales</taxon>
        <taxon>Listeriaceae</taxon>
        <taxon>Listeria</taxon>
    </lineage>
</organism>
<dbReference type="RefSeq" id="WP_046670902.1">
    <property type="nucleotide sequence ID" value="NZ_CP168867.1"/>
</dbReference>
<dbReference type="EMBL" id="AABDGJ010000010">
    <property type="protein sequence ID" value="EAG6991337.1"/>
    <property type="molecule type" value="Genomic_DNA"/>
</dbReference>
<proteinExistence type="predicted"/>